<dbReference type="Proteomes" id="UP000029893">
    <property type="component" value="Segment"/>
</dbReference>
<proteinExistence type="predicted"/>
<name>A0A097BYQ0_9CAUD</name>
<evidence type="ECO:0000313" key="1">
    <source>
        <dbReference type="EMBL" id="AIS74145.1"/>
    </source>
</evidence>
<dbReference type="KEGG" id="vg:26645092"/>
<evidence type="ECO:0000313" key="2">
    <source>
        <dbReference type="Proteomes" id="UP000029893"/>
    </source>
</evidence>
<dbReference type="EMBL" id="KF279418">
    <property type="protein sequence ID" value="AIS74145.1"/>
    <property type="molecule type" value="Genomic_DNA"/>
</dbReference>
<dbReference type="Pfam" id="PF17471">
    <property type="entry name" value="GP63"/>
    <property type="match status" value="1"/>
</dbReference>
<accession>A0A097BYQ0</accession>
<protein>
    <submittedName>
        <fullName evidence="1">Uncharacterized protein</fullName>
    </submittedName>
</protein>
<dbReference type="InterPro" id="IPR035341">
    <property type="entry name" value="Gp63"/>
</dbReference>
<sequence length="85" mass="9792">MTENERNHPMAKPTPKANRLHQQILGDLIATKPTVWTQKSIDPNSPDPKRPIVIERKHYGTELARPLARNVSEHNVERAAKRWIP</sequence>
<dbReference type="GeneID" id="26645092"/>
<gene>
    <name evidence="1" type="primary">71</name>
    <name evidence="1" type="ORF">ANUBIS_71</name>
</gene>
<reference evidence="2" key="1">
    <citation type="submission" date="2015-09" db="EMBL/GenBank/DDBJ databases">
        <authorList>
            <person name="Jackson K.R."/>
            <person name="Lunt B.L."/>
            <person name="Fisher J.N.B."/>
            <person name="Gardner A.V."/>
            <person name="Bailey M.E."/>
            <person name="Deus L.M."/>
            <person name="Earl A.S."/>
            <person name="Gibby P.D."/>
            <person name="Hartmann K.A."/>
            <person name="Liu J.E."/>
            <person name="Manci A.M."/>
            <person name="Nielsen D.A."/>
            <person name="Solomon M.B."/>
            <person name="Breakwell D.P."/>
            <person name="Burnett S.H."/>
            <person name="Grose J.H."/>
        </authorList>
    </citation>
    <scope>NUCLEOTIDE SEQUENCE [LARGE SCALE GENOMIC DNA]</scope>
</reference>
<organism evidence="1 2">
    <name type="scientific">Mycobacterium phage Anubis</name>
    <dbReference type="NCBI Taxonomy" id="1354511"/>
    <lineage>
        <taxon>Viruses</taxon>
        <taxon>Duplodnaviria</taxon>
        <taxon>Heunggongvirae</taxon>
        <taxon>Uroviricota</taxon>
        <taxon>Caudoviricetes</taxon>
        <taxon>Microwolfvirus</taxon>
        <taxon>Microwolfvirus JHC117</taxon>
    </lineage>
</organism>
<dbReference type="RefSeq" id="YP_009219130.1">
    <property type="nucleotide sequence ID" value="NC_029018.2"/>
</dbReference>